<dbReference type="InterPro" id="IPR036812">
    <property type="entry name" value="NAD(P)_OxRdtase_dom_sf"/>
</dbReference>
<dbReference type="GO" id="GO:0005829">
    <property type="term" value="C:cytosol"/>
    <property type="evidence" value="ECO:0007669"/>
    <property type="project" value="TreeGrafter"/>
</dbReference>
<dbReference type="RefSeq" id="WP_066771645.1">
    <property type="nucleotide sequence ID" value="NZ_CP013244.1"/>
</dbReference>
<dbReference type="CDD" id="cd19081">
    <property type="entry name" value="AKR_AKR9C1"/>
    <property type="match status" value="1"/>
</dbReference>
<dbReference type="InterPro" id="IPR050523">
    <property type="entry name" value="AKR_Detox_Biosynth"/>
</dbReference>
<organism evidence="2 3">
    <name type="scientific">Candidatus Viadribacter manganicus</name>
    <dbReference type="NCBI Taxonomy" id="1759059"/>
    <lineage>
        <taxon>Bacteria</taxon>
        <taxon>Pseudomonadati</taxon>
        <taxon>Pseudomonadota</taxon>
        <taxon>Alphaproteobacteria</taxon>
        <taxon>Hyphomonadales</taxon>
        <taxon>Hyphomonadaceae</taxon>
        <taxon>Candidatus Viadribacter</taxon>
    </lineage>
</organism>
<dbReference type="GO" id="GO:0016491">
    <property type="term" value="F:oxidoreductase activity"/>
    <property type="evidence" value="ECO:0007669"/>
    <property type="project" value="InterPro"/>
</dbReference>
<evidence type="ECO:0000259" key="1">
    <source>
        <dbReference type="Pfam" id="PF00248"/>
    </source>
</evidence>
<name>A0A1B1AIU3_9PROT</name>
<reference evidence="2 3" key="1">
    <citation type="submission" date="2015-11" db="EMBL/GenBank/DDBJ databases">
        <title>Whole-Genome Sequence of Candidatus Oderbacter manganicum from the National Park Lower Oder Valley, Germany.</title>
        <authorList>
            <person name="Braun B."/>
            <person name="Liere K."/>
            <person name="Szewzyk U."/>
        </authorList>
    </citation>
    <scope>NUCLEOTIDE SEQUENCE [LARGE SCALE GENOMIC DNA]</scope>
    <source>
        <strain evidence="2 3">OTSz_A_272</strain>
    </source>
</reference>
<gene>
    <name evidence="2" type="ORF">ATE48_11455</name>
</gene>
<dbReference type="PANTHER" id="PTHR43364:SF6">
    <property type="entry name" value="OXIDOREDUCTASE-RELATED"/>
    <property type="match status" value="1"/>
</dbReference>
<protein>
    <submittedName>
        <fullName evidence="2">Alcohol dehydrogenase</fullName>
    </submittedName>
</protein>
<proteinExistence type="predicted"/>
<evidence type="ECO:0000313" key="2">
    <source>
        <dbReference type="EMBL" id="ANP46489.1"/>
    </source>
</evidence>
<keyword evidence="3" id="KW-1185">Reference proteome</keyword>
<sequence length="312" mass="33608">MQQKREIGRSGIKITPLVLGGNVFGWTADEAASFAILDAFVDQGGDAIDTADVYSAWVPGHEGGESERVIGAWLKKSGKRDKVVIGTKVGMWPKRLGIKRQNIVEACEDSLKRLGIATIDLYWLHRDDEATDAEEYTAGLEDLIKAGKIRSFGASNFKPGRFGEGIAAAKARDLHFDAQQPEYNLMNREIEAELLGQCEREGVSILPYYGLASGYLTGKYRSAEDKSKSARGGRMDKYMEGKGPAVLAALDEISACHKATQAQVALAWIMAKLPTGAPIASATSVTQLDELMGALRVTLGADDLAALDRASA</sequence>
<dbReference type="PANTHER" id="PTHR43364">
    <property type="entry name" value="NADH-SPECIFIC METHYLGLYOXAL REDUCTASE-RELATED"/>
    <property type="match status" value="1"/>
</dbReference>
<dbReference type="AlphaFoldDB" id="A0A1B1AIU3"/>
<dbReference type="PRINTS" id="PR00069">
    <property type="entry name" value="ALDKETRDTASE"/>
</dbReference>
<dbReference type="STRING" id="1759059.ATE48_11455"/>
<dbReference type="InterPro" id="IPR020471">
    <property type="entry name" value="AKR"/>
</dbReference>
<dbReference type="InParanoid" id="A0A1B1AIU3"/>
<feature type="domain" description="NADP-dependent oxidoreductase" evidence="1">
    <location>
        <begin position="16"/>
        <end position="310"/>
    </location>
</feature>
<dbReference type="OrthoDB" id="9803483at2"/>
<dbReference type="Proteomes" id="UP000092498">
    <property type="component" value="Chromosome"/>
</dbReference>
<evidence type="ECO:0000313" key="3">
    <source>
        <dbReference type="Proteomes" id="UP000092498"/>
    </source>
</evidence>
<dbReference type="Pfam" id="PF00248">
    <property type="entry name" value="Aldo_ket_red"/>
    <property type="match status" value="1"/>
</dbReference>
<dbReference type="Gene3D" id="3.20.20.100">
    <property type="entry name" value="NADP-dependent oxidoreductase domain"/>
    <property type="match status" value="1"/>
</dbReference>
<dbReference type="InterPro" id="IPR023210">
    <property type="entry name" value="NADP_OxRdtase_dom"/>
</dbReference>
<accession>A0A1B1AIU3</accession>
<dbReference type="EMBL" id="CP013244">
    <property type="protein sequence ID" value="ANP46489.1"/>
    <property type="molecule type" value="Genomic_DNA"/>
</dbReference>
<dbReference type="KEGG" id="cbot:ATE48_11455"/>
<dbReference type="SUPFAM" id="SSF51430">
    <property type="entry name" value="NAD(P)-linked oxidoreductase"/>
    <property type="match status" value="1"/>
</dbReference>